<keyword evidence="11" id="KW-0576">Peroxisome</keyword>
<dbReference type="InterPro" id="IPR007956">
    <property type="entry name" value="Malonyl_CoA_deC_C"/>
</dbReference>
<organism evidence="22 23">
    <name type="scientific">Cnephaeus nilssonii</name>
    <name type="common">Northern bat</name>
    <name type="synonym">Eptesicus nilssonii</name>
    <dbReference type="NCBI Taxonomy" id="3371016"/>
    <lineage>
        <taxon>Eukaryota</taxon>
        <taxon>Metazoa</taxon>
        <taxon>Chordata</taxon>
        <taxon>Craniata</taxon>
        <taxon>Vertebrata</taxon>
        <taxon>Euteleostomi</taxon>
        <taxon>Mammalia</taxon>
        <taxon>Eutheria</taxon>
        <taxon>Laurasiatheria</taxon>
        <taxon>Chiroptera</taxon>
        <taxon>Yangochiroptera</taxon>
        <taxon>Vespertilionidae</taxon>
        <taxon>Cnephaeus</taxon>
    </lineage>
</organism>
<evidence type="ECO:0000313" key="23">
    <source>
        <dbReference type="Proteomes" id="UP001177744"/>
    </source>
</evidence>
<evidence type="ECO:0000313" key="22">
    <source>
        <dbReference type="EMBL" id="KAK1330408.1"/>
    </source>
</evidence>
<dbReference type="Gene3D" id="1.20.140.90">
    <property type="entry name" value="Malonyl-CoA decarboxylase, oligemerization domain"/>
    <property type="match status" value="1"/>
</dbReference>
<comment type="caution">
    <text evidence="22">The sequence shown here is derived from an EMBL/GenBank/DDBJ whole genome shotgun (WGS) entry which is preliminary data.</text>
</comment>
<evidence type="ECO:0000256" key="3">
    <source>
        <dbReference type="ARBA" id="ARBA00004496"/>
    </source>
</evidence>
<evidence type="ECO:0000256" key="6">
    <source>
        <dbReference type="ARBA" id="ARBA00022793"/>
    </source>
</evidence>
<keyword evidence="13" id="KW-0456">Lyase</keyword>
<evidence type="ECO:0000256" key="15">
    <source>
        <dbReference type="ARBA" id="ARBA00060678"/>
    </source>
</evidence>
<protein>
    <recommendedName>
        <fullName evidence="18">Malonyl-CoA decarboxylase, mitochondrial</fullName>
        <ecNumber evidence="17">4.1.1.9</ecNumber>
    </recommendedName>
</protein>
<feature type="compositionally biased region" description="Low complexity" evidence="19">
    <location>
        <begin position="7"/>
        <end position="16"/>
    </location>
</feature>
<keyword evidence="12" id="KW-0275">Fatty acid biosynthesis</keyword>
<dbReference type="Gene3D" id="3.40.630.150">
    <property type="entry name" value="Malonyl-CoA decarboxylase, catalytic domain"/>
    <property type="match status" value="1"/>
</dbReference>
<evidence type="ECO:0000256" key="11">
    <source>
        <dbReference type="ARBA" id="ARBA00023140"/>
    </source>
</evidence>
<evidence type="ECO:0000256" key="9">
    <source>
        <dbReference type="ARBA" id="ARBA00023098"/>
    </source>
</evidence>
<dbReference type="InterPro" id="IPR042303">
    <property type="entry name" value="Malonyl_CoA_deC_C_sf"/>
</dbReference>
<evidence type="ECO:0000256" key="4">
    <source>
        <dbReference type="ARBA" id="ARBA00022490"/>
    </source>
</evidence>
<comment type="subunit">
    <text evidence="16">Homotetramer. Dimer of dimers. The two subunits within a dimer display conformational differences suggesting that at any given moment, only one of the two subunits is competent for malonyl-CoA binding and catalytic activity. Under oxidizing conditions, can form disulfide-linked homotetramers (in vitro). Associates with the peroxisomal targeting signal receptor PEX5.</text>
</comment>
<evidence type="ECO:0000259" key="20">
    <source>
        <dbReference type="Pfam" id="PF05292"/>
    </source>
</evidence>
<sequence>MRGLGPGLAARRLLPLRLPPRPQRPPGPQLSSGPTVAGALVRAMDELLRRAVPATPVYELREKTPAPAEGQCADFVSFYGGLTEVAERAELLGRLAQDFGVDHGQVAEQSAGVLQLRQQPREAAVLLQAEDRLRYALVPRYRGLFHHISKLDGGVRFLVQLRADLIEAQALKLVEGPHVREMNGVLKGMLTEWFSSGFLNLERVTWHSPCEVLQKISESEAVHPVKNWMDIKQRVGPYRRCYFFSHCSTPEEPLVVLHVALTSDISNNIQSIVKECPPTETEEKNKIAAAIFYSISLTQQGLQGVELGTFLIKRVVKELQKEFPHLGTFSSLSPIPGFTKWLLGLLNSQAKDHGRNELFTDSECKEISEITGSPLNETLKVLLSSNEWVASEKLAKALQAPLMRLCAWYLYGEKHRGYALNPVANFHLQNGAVMWRINWMADLSFKGITGSCGMMVNYRYYLEETATNSTTYLGSKNIKASEQVLSLVAQFQKNSKL</sequence>
<proteinExistence type="predicted"/>
<feature type="region of interest" description="Disordered" evidence="19">
    <location>
        <begin position="1"/>
        <end position="35"/>
    </location>
</feature>
<evidence type="ECO:0000256" key="12">
    <source>
        <dbReference type="ARBA" id="ARBA00023160"/>
    </source>
</evidence>
<dbReference type="GO" id="GO:0050080">
    <property type="term" value="F:malonyl-CoA decarboxylase activity"/>
    <property type="evidence" value="ECO:0007669"/>
    <property type="project" value="UniProtKB-EC"/>
</dbReference>
<evidence type="ECO:0000256" key="17">
    <source>
        <dbReference type="ARBA" id="ARBA00067069"/>
    </source>
</evidence>
<dbReference type="GO" id="GO:2001294">
    <property type="term" value="P:malonyl-CoA catabolic process"/>
    <property type="evidence" value="ECO:0007669"/>
    <property type="project" value="TreeGrafter"/>
</dbReference>
<evidence type="ECO:0000256" key="19">
    <source>
        <dbReference type="SAM" id="MobiDB-lite"/>
    </source>
</evidence>
<dbReference type="FunFam" id="3.40.630.150:FF:000001">
    <property type="entry name" value="Malonyl-CoA decarboxylase, mitochondrial"/>
    <property type="match status" value="1"/>
</dbReference>
<keyword evidence="8" id="KW-0809">Transit peptide</keyword>
<feature type="domain" description="Malonyl-CoA decarboxylase N-terminal" evidence="21">
    <location>
        <begin position="99"/>
        <end position="194"/>
    </location>
</feature>
<keyword evidence="9" id="KW-0443">Lipid metabolism</keyword>
<keyword evidence="10" id="KW-0496">Mitochondrion</keyword>
<dbReference type="FunFam" id="1.20.140.90:FF:000001">
    <property type="entry name" value="Malonyl-CoA decarboxylase, mitochondrial"/>
    <property type="match status" value="1"/>
</dbReference>
<dbReference type="Proteomes" id="UP001177744">
    <property type="component" value="Unassembled WGS sequence"/>
</dbReference>
<evidence type="ECO:0000256" key="5">
    <source>
        <dbReference type="ARBA" id="ARBA00022516"/>
    </source>
</evidence>
<dbReference type="EC" id="4.1.1.9" evidence="17"/>
<accession>A0AA40HFT8</accession>
<feature type="compositionally biased region" description="Pro residues" evidence="19">
    <location>
        <begin position="17"/>
        <end position="28"/>
    </location>
</feature>
<keyword evidence="4" id="KW-0963">Cytoplasm</keyword>
<evidence type="ECO:0000256" key="2">
    <source>
        <dbReference type="ARBA" id="ARBA00004275"/>
    </source>
</evidence>
<reference evidence="22" key="1">
    <citation type="submission" date="2023-06" db="EMBL/GenBank/DDBJ databases">
        <title>Reference genome for the Northern bat (Eptesicus nilssonii), a most northern bat species.</title>
        <authorList>
            <person name="Laine V.N."/>
            <person name="Pulliainen A.T."/>
            <person name="Lilley T.M."/>
        </authorList>
    </citation>
    <scope>NUCLEOTIDE SEQUENCE</scope>
    <source>
        <strain evidence="22">BLF_Eptnil</strain>
        <tissue evidence="22">Kidney</tissue>
    </source>
</reference>
<evidence type="ECO:0000256" key="16">
    <source>
        <dbReference type="ARBA" id="ARBA00062312"/>
    </source>
</evidence>
<dbReference type="PANTHER" id="PTHR28641:SF1">
    <property type="entry name" value="MALONYL-COA DECARBOXYLASE, MITOCHONDRIAL"/>
    <property type="match status" value="1"/>
</dbReference>
<dbReference type="Pfam" id="PF17408">
    <property type="entry name" value="MCD_N"/>
    <property type="match status" value="1"/>
</dbReference>
<evidence type="ECO:0000256" key="1">
    <source>
        <dbReference type="ARBA" id="ARBA00004173"/>
    </source>
</evidence>
<gene>
    <name evidence="22" type="ORF">QTO34_010597</name>
</gene>
<dbReference type="EMBL" id="JAULJE010000021">
    <property type="protein sequence ID" value="KAK1330408.1"/>
    <property type="molecule type" value="Genomic_DNA"/>
</dbReference>
<dbReference type="GO" id="GO:0006633">
    <property type="term" value="P:fatty acid biosynthetic process"/>
    <property type="evidence" value="ECO:0007669"/>
    <property type="project" value="UniProtKB-KW"/>
</dbReference>
<name>A0AA40HFT8_CNENI</name>
<dbReference type="GO" id="GO:0046320">
    <property type="term" value="P:regulation of fatty acid oxidation"/>
    <property type="evidence" value="ECO:0007669"/>
    <property type="project" value="UniProtKB-ARBA"/>
</dbReference>
<dbReference type="PANTHER" id="PTHR28641">
    <property type="match status" value="1"/>
</dbReference>
<dbReference type="Pfam" id="PF05292">
    <property type="entry name" value="MCD"/>
    <property type="match status" value="1"/>
</dbReference>
<dbReference type="GO" id="GO:0005759">
    <property type="term" value="C:mitochondrial matrix"/>
    <property type="evidence" value="ECO:0007669"/>
    <property type="project" value="TreeGrafter"/>
</dbReference>
<dbReference type="InterPro" id="IPR038917">
    <property type="entry name" value="Malonyl_CoA_deC"/>
</dbReference>
<keyword evidence="5" id="KW-0444">Lipid biosynthesis</keyword>
<keyword evidence="6" id="KW-0210">Decarboxylase</keyword>
<evidence type="ECO:0000256" key="7">
    <source>
        <dbReference type="ARBA" id="ARBA00022832"/>
    </source>
</evidence>
<dbReference type="InterPro" id="IPR038351">
    <property type="entry name" value="MCD_N_sf"/>
</dbReference>
<dbReference type="AlphaFoldDB" id="A0AA40HFT8"/>
<dbReference type="GO" id="GO:0006085">
    <property type="term" value="P:acetyl-CoA biosynthetic process"/>
    <property type="evidence" value="ECO:0007669"/>
    <property type="project" value="TreeGrafter"/>
</dbReference>
<evidence type="ECO:0000256" key="18">
    <source>
        <dbReference type="ARBA" id="ARBA00072063"/>
    </source>
</evidence>
<evidence type="ECO:0000256" key="8">
    <source>
        <dbReference type="ARBA" id="ARBA00022946"/>
    </source>
</evidence>
<keyword evidence="23" id="KW-1185">Reference proteome</keyword>
<evidence type="ECO:0000259" key="21">
    <source>
        <dbReference type="Pfam" id="PF17408"/>
    </source>
</evidence>
<comment type="catalytic activity">
    <reaction evidence="14">
        <text>malonyl-CoA + H(+) = acetyl-CoA + CO2</text>
        <dbReference type="Rhea" id="RHEA:18781"/>
        <dbReference type="ChEBI" id="CHEBI:15378"/>
        <dbReference type="ChEBI" id="CHEBI:16526"/>
        <dbReference type="ChEBI" id="CHEBI:57288"/>
        <dbReference type="ChEBI" id="CHEBI:57384"/>
        <dbReference type="EC" id="4.1.1.9"/>
    </reaction>
    <physiologicalReaction direction="left-to-right" evidence="14">
        <dbReference type="Rhea" id="RHEA:18782"/>
    </physiologicalReaction>
</comment>
<evidence type="ECO:0000256" key="13">
    <source>
        <dbReference type="ARBA" id="ARBA00023239"/>
    </source>
</evidence>
<evidence type="ECO:0000256" key="10">
    <source>
        <dbReference type="ARBA" id="ARBA00023128"/>
    </source>
</evidence>
<evidence type="ECO:0000256" key="14">
    <source>
        <dbReference type="ARBA" id="ARBA00051499"/>
    </source>
</evidence>
<keyword evidence="7" id="KW-0276">Fatty acid metabolism</keyword>
<comment type="subcellular location">
    <subcellularLocation>
        <location evidence="3">Cytoplasm</location>
    </subcellularLocation>
    <subcellularLocation>
        <location evidence="1">Mitochondrion</location>
    </subcellularLocation>
    <subcellularLocation>
        <location evidence="2">Peroxisome</location>
    </subcellularLocation>
</comment>
<dbReference type="GO" id="GO:0005782">
    <property type="term" value="C:peroxisomal matrix"/>
    <property type="evidence" value="ECO:0007669"/>
    <property type="project" value="TreeGrafter"/>
</dbReference>
<feature type="domain" description="Malonyl-CoA decarboxylase C-terminal" evidence="20">
    <location>
        <begin position="197"/>
        <end position="460"/>
    </location>
</feature>
<comment type="pathway">
    <text evidence="15">Metabolic intermediate biosynthesis; acetyl-CoA biosynthesis; acetyl-CoA from malonyl-CoA: step 1/1.</text>
</comment>
<dbReference type="InterPro" id="IPR035372">
    <property type="entry name" value="MCD_N"/>
</dbReference>